<comment type="subcellular location">
    <subcellularLocation>
        <location evidence="1">Membrane</location>
        <topology evidence="1">Single-pass type I membrane protein</topology>
    </subcellularLocation>
</comment>
<evidence type="ECO:0000256" key="19">
    <source>
        <dbReference type="SAM" id="MobiDB-lite"/>
    </source>
</evidence>
<gene>
    <name evidence="22" type="ordered locus">AXX17_At2g18940</name>
</gene>
<comment type="catalytic activity">
    <reaction evidence="17">
        <text>L-threonyl-[protein] + ATP = O-phospho-L-threonyl-[protein] + ADP + H(+)</text>
        <dbReference type="Rhea" id="RHEA:46608"/>
        <dbReference type="Rhea" id="RHEA-COMP:11060"/>
        <dbReference type="Rhea" id="RHEA-COMP:11605"/>
        <dbReference type="ChEBI" id="CHEBI:15378"/>
        <dbReference type="ChEBI" id="CHEBI:30013"/>
        <dbReference type="ChEBI" id="CHEBI:30616"/>
        <dbReference type="ChEBI" id="CHEBI:61977"/>
        <dbReference type="ChEBI" id="CHEBI:456216"/>
        <dbReference type="EC" id="2.7.11.1"/>
    </reaction>
</comment>
<keyword evidence="12" id="KW-0418">Kinase</keyword>
<dbReference type="PROSITE" id="PS50011">
    <property type="entry name" value="PROTEIN_KINASE_DOM"/>
    <property type="match status" value="1"/>
</dbReference>
<feature type="compositionally biased region" description="Low complexity" evidence="19">
    <location>
        <begin position="433"/>
        <end position="453"/>
    </location>
</feature>
<keyword evidence="6" id="KW-0433">Leucine-rich repeat</keyword>
<dbReference type="EMBL" id="LUHQ01000002">
    <property type="protein sequence ID" value="OAP10544.1"/>
    <property type="molecule type" value="Genomic_DNA"/>
</dbReference>
<evidence type="ECO:0000256" key="15">
    <source>
        <dbReference type="ARBA" id="ARBA00023136"/>
    </source>
</evidence>
<evidence type="ECO:0000313" key="22">
    <source>
        <dbReference type="EMBL" id="OAP10544.1"/>
    </source>
</evidence>
<name>A0A178VXI3_ARATH</name>
<dbReference type="GO" id="GO:0016020">
    <property type="term" value="C:membrane"/>
    <property type="evidence" value="ECO:0007669"/>
    <property type="project" value="UniProtKB-SubCell"/>
</dbReference>
<dbReference type="GO" id="GO:0004674">
    <property type="term" value="F:protein serine/threonine kinase activity"/>
    <property type="evidence" value="ECO:0007669"/>
    <property type="project" value="UniProtKB-KW"/>
</dbReference>
<feature type="transmembrane region" description="Helical" evidence="20">
    <location>
        <begin position="386"/>
        <end position="409"/>
    </location>
</feature>
<dbReference type="GO" id="GO:0005524">
    <property type="term" value="F:ATP binding"/>
    <property type="evidence" value="ECO:0007669"/>
    <property type="project" value="UniProtKB-KW"/>
</dbReference>
<keyword evidence="16" id="KW-0325">Glycoprotein</keyword>
<dbReference type="ExpressionAtlas" id="A0A178VXI3">
    <property type="expression patterns" value="baseline and differential"/>
</dbReference>
<feature type="region of interest" description="Disordered" evidence="19">
    <location>
        <begin position="335"/>
        <end position="383"/>
    </location>
</feature>
<dbReference type="InterPro" id="IPR011009">
    <property type="entry name" value="Kinase-like_dom_sf"/>
</dbReference>
<dbReference type="FunFam" id="1.10.510.10:FF:001023">
    <property type="entry name" value="Os07g0541700 protein"/>
    <property type="match status" value="1"/>
</dbReference>
<feature type="transmembrane region" description="Helical" evidence="20">
    <location>
        <begin position="64"/>
        <end position="84"/>
    </location>
</feature>
<evidence type="ECO:0000256" key="16">
    <source>
        <dbReference type="ARBA" id="ARBA00023180"/>
    </source>
</evidence>
<feature type="compositionally biased region" description="Low complexity" evidence="19">
    <location>
        <begin position="344"/>
        <end position="361"/>
    </location>
</feature>
<dbReference type="SUPFAM" id="SSF56112">
    <property type="entry name" value="Protein kinase-like (PK-like)"/>
    <property type="match status" value="1"/>
</dbReference>
<accession>A0A178VXI3</accession>
<evidence type="ECO:0000256" key="5">
    <source>
        <dbReference type="ARBA" id="ARBA00022553"/>
    </source>
</evidence>
<dbReference type="Gene3D" id="3.80.10.10">
    <property type="entry name" value="Ribonuclease Inhibitor"/>
    <property type="match status" value="2"/>
</dbReference>
<evidence type="ECO:0000256" key="1">
    <source>
        <dbReference type="ARBA" id="ARBA00004479"/>
    </source>
</evidence>
<keyword evidence="8 20" id="KW-0812">Transmembrane</keyword>
<keyword evidence="11" id="KW-0547">Nucleotide-binding</keyword>
<evidence type="ECO:0000256" key="3">
    <source>
        <dbReference type="ARBA" id="ARBA00012513"/>
    </source>
</evidence>
<sequence>MDANPSDVDIDFAESRKQRGLVLRCVSCFLFNSLFFYLLTLSLSLSGDAVSSLEAMKTQSASPFFFVSFFFFFFSSLFLLSSALNSDGVLLLSFKYSVLLDPLSLLQSWNYDHDNPCSWRGVLCNNDSRVVTLSLPNSNLVGSIPSDLGFLQNLQSLNLSNNSLNGSLPVEFFAADKLRFLDLSNNLISGEIPVSIGGLHNLQTLNLSDNIFTGKLPANLASLGSLTEVSLKNNYFSGEFPGGGWRSVQYLDISSNLINGSLPPDFSGDNLRYLNVSYNQISGEIPPNVGAGFPQNATVDFSFNNLTGSIPDSPVYLNQKSISFSGNPGLCGGPTRNPCPIPSSPATVSPPTSTPALAAIPKSIGSNRETEPNNNSNPRTGLRPGVIIGIIVGDIAGIGILALIFFYVYKYKNNKTVEKKNNHSLEAHEAKDTTSLSPSSSTTTSSSSPEQSSRFAKWSCLRKNQETDETEEEDEENQRSGEIGENKKGTLVTIDGGEKELEVETLLKASAYILGATGSSIMYKTVLEDGTVLAVRRLGENGLSQQRRFKDFEAHIRAIGKLVHPNLVRLRGFYWGTDEKLVIYDFVPNGSLVNARYRKGGSSPCHLPWETRLKIVKGLARGLAYLHDKKHVHGNLKPSNILLGQDMEPKIGDFGLERLLAGDTSYNRASGSSRIFSSKRLTASSREFGTIGPTPSPSPSSVGPISPYCAPESLRNLKPNPKWDVFGFGVILLELLTGKIVSIDEVGVGNGLTVEDGNRALIMADVAIRSELEGKEDFLLGLFKLGYSCASQIPQKRPTMKEALVVFERYPISSSAKSPSYHYGHY</sequence>
<evidence type="ECO:0000256" key="11">
    <source>
        <dbReference type="ARBA" id="ARBA00022741"/>
    </source>
</evidence>
<dbReference type="InterPro" id="IPR001611">
    <property type="entry name" value="Leu-rich_rpt"/>
</dbReference>
<keyword evidence="9" id="KW-0732">Signal</keyword>
<keyword evidence="15 20" id="KW-0472">Membrane</keyword>
<keyword evidence="5" id="KW-0597">Phosphoprotein</keyword>
<dbReference type="SUPFAM" id="SSF52058">
    <property type="entry name" value="L domain-like"/>
    <property type="match status" value="1"/>
</dbReference>
<comment type="similarity">
    <text evidence="2">Belongs to the RLP family.</text>
</comment>
<dbReference type="FunFam" id="3.80.10.10:FF:000275">
    <property type="entry name" value="Leucine-rich repeat receptor-like protein kinase"/>
    <property type="match status" value="1"/>
</dbReference>
<evidence type="ECO:0000256" key="7">
    <source>
        <dbReference type="ARBA" id="ARBA00022679"/>
    </source>
</evidence>
<keyword evidence="7" id="KW-0808">Transferase</keyword>
<dbReference type="Proteomes" id="UP000078284">
    <property type="component" value="Chromosome 2"/>
</dbReference>
<evidence type="ECO:0000256" key="13">
    <source>
        <dbReference type="ARBA" id="ARBA00022840"/>
    </source>
</evidence>
<dbReference type="PANTHER" id="PTHR48007:SF47">
    <property type="entry name" value="PROTEIN KINASE DOMAIN-CONTAINING PROTEIN"/>
    <property type="match status" value="1"/>
</dbReference>
<comment type="caution">
    <text evidence="22">The sequence shown here is derived from an EMBL/GenBank/DDBJ whole genome shotgun (WGS) entry which is preliminary data.</text>
</comment>
<feature type="compositionally biased region" description="Basic and acidic residues" evidence="19">
    <location>
        <begin position="422"/>
        <end position="432"/>
    </location>
</feature>
<feature type="domain" description="Protein kinase" evidence="21">
    <location>
        <begin position="508"/>
        <end position="813"/>
    </location>
</feature>
<evidence type="ECO:0000256" key="20">
    <source>
        <dbReference type="SAM" id="Phobius"/>
    </source>
</evidence>
<protein>
    <recommendedName>
        <fullName evidence="3">non-specific serine/threonine protein kinase</fullName>
        <ecNumber evidence="3">2.7.11.1</ecNumber>
    </recommendedName>
</protein>
<evidence type="ECO:0000256" key="18">
    <source>
        <dbReference type="ARBA" id="ARBA00048679"/>
    </source>
</evidence>
<dbReference type="Gene3D" id="1.10.510.10">
    <property type="entry name" value="Transferase(Phosphotransferase) domain 1"/>
    <property type="match status" value="1"/>
</dbReference>
<evidence type="ECO:0000256" key="12">
    <source>
        <dbReference type="ARBA" id="ARBA00022777"/>
    </source>
</evidence>
<evidence type="ECO:0000313" key="23">
    <source>
        <dbReference type="Proteomes" id="UP000078284"/>
    </source>
</evidence>
<dbReference type="Pfam" id="PF00560">
    <property type="entry name" value="LRR_1"/>
    <property type="match status" value="3"/>
</dbReference>
<dbReference type="EC" id="2.7.11.1" evidence="3"/>
<evidence type="ECO:0000256" key="4">
    <source>
        <dbReference type="ARBA" id="ARBA00022527"/>
    </source>
</evidence>
<evidence type="ECO:0000256" key="6">
    <source>
        <dbReference type="ARBA" id="ARBA00022614"/>
    </source>
</evidence>
<evidence type="ECO:0000256" key="9">
    <source>
        <dbReference type="ARBA" id="ARBA00022729"/>
    </source>
</evidence>
<dbReference type="Gene3D" id="3.30.200.20">
    <property type="entry name" value="Phosphorylase Kinase, domain 1"/>
    <property type="match status" value="1"/>
</dbReference>
<dbReference type="InterPro" id="IPR046959">
    <property type="entry name" value="PRK1-6/SRF4-like"/>
</dbReference>
<dbReference type="InterPro" id="IPR013210">
    <property type="entry name" value="LRR_N_plant-typ"/>
</dbReference>
<evidence type="ECO:0000256" key="17">
    <source>
        <dbReference type="ARBA" id="ARBA00047899"/>
    </source>
</evidence>
<evidence type="ECO:0000256" key="10">
    <source>
        <dbReference type="ARBA" id="ARBA00022737"/>
    </source>
</evidence>
<keyword evidence="10" id="KW-0677">Repeat</keyword>
<feature type="transmembrane region" description="Helical" evidence="20">
    <location>
        <begin position="21"/>
        <end position="44"/>
    </location>
</feature>
<feature type="compositionally biased region" description="Basic and acidic residues" evidence="19">
    <location>
        <begin position="477"/>
        <end position="488"/>
    </location>
</feature>
<dbReference type="Pfam" id="PF08263">
    <property type="entry name" value="LRRNT_2"/>
    <property type="match status" value="1"/>
</dbReference>
<feature type="region of interest" description="Disordered" evidence="19">
    <location>
        <begin position="422"/>
        <end position="489"/>
    </location>
</feature>
<evidence type="ECO:0000259" key="21">
    <source>
        <dbReference type="PROSITE" id="PS50011"/>
    </source>
</evidence>
<dbReference type="InterPro" id="IPR000719">
    <property type="entry name" value="Prot_kinase_dom"/>
</dbReference>
<proteinExistence type="inferred from homology"/>
<dbReference type="AlphaFoldDB" id="A0A178VXI3"/>
<dbReference type="Pfam" id="PF00069">
    <property type="entry name" value="Pkinase"/>
    <property type="match status" value="1"/>
</dbReference>
<reference evidence="23" key="1">
    <citation type="journal article" date="2016" name="Proc. Natl. Acad. Sci. U.S.A.">
        <title>Chromosome-level assembly of Arabidopsis thaliana Ler reveals the extent of translocation and inversion polymorphisms.</title>
        <authorList>
            <person name="Zapata L."/>
            <person name="Ding J."/>
            <person name="Willing E.M."/>
            <person name="Hartwig B."/>
            <person name="Bezdan D."/>
            <person name="Jiao W.B."/>
            <person name="Patel V."/>
            <person name="Velikkakam James G."/>
            <person name="Koornneef M."/>
            <person name="Ossowski S."/>
            <person name="Schneeberger K."/>
        </authorList>
    </citation>
    <scope>NUCLEOTIDE SEQUENCE [LARGE SCALE GENOMIC DNA]</scope>
    <source>
        <strain evidence="23">cv. Landsberg erecta</strain>
    </source>
</reference>
<keyword evidence="14 20" id="KW-1133">Transmembrane helix</keyword>
<dbReference type="Pfam" id="PF13855">
    <property type="entry name" value="LRR_8"/>
    <property type="match status" value="1"/>
</dbReference>
<evidence type="ECO:0000256" key="8">
    <source>
        <dbReference type="ARBA" id="ARBA00022692"/>
    </source>
</evidence>
<evidence type="ECO:0000256" key="14">
    <source>
        <dbReference type="ARBA" id="ARBA00022989"/>
    </source>
</evidence>
<dbReference type="FunFam" id="3.80.10.10:FF:000722">
    <property type="entry name" value="Leucine-rich repeat receptor-like protein kinase"/>
    <property type="match status" value="1"/>
</dbReference>
<feature type="compositionally biased region" description="Polar residues" evidence="19">
    <location>
        <begin position="364"/>
        <end position="379"/>
    </location>
</feature>
<comment type="catalytic activity">
    <reaction evidence="18">
        <text>L-seryl-[protein] + ATP = O-phospho-L-seryl-[protein] + ADP + H(+)</text>
        <dbReference type="Rhea" id="RHEA:17989"/>
        <dbReference type="Rhea" id="RHEA-COMP:9863"/>
        <dbReference type="Rhea" id="RHEA-COMP:11604"/>
        <dbReference type="ChEBI" id="CHEBI:15378"/>
        <dbReference type="ChEBI" id="CHEBI:29999"/>
        <dbReference type="ChEBI" id="CHEBI:30616"/>
        <dbReference type="ChEBI" id="CHEBI:83421"/>
        <dbReference type="ChEBI" id="CHEBI:456216"/>
        <dbReference type="EC" id="2.7.11.1"/>
    </reaction>
</comment>
<organism evidence="22 23">
    <name type="scientific">Arabidopsis thaliana</name>
    <name type="common">Mouse-ear cress</name>
    <dbReference type="NCBI Taxonomy" id="3702"/>
    <lineage>
        <taxon>Eukaryota</taxon>
        <taxon>Viridiplantae</taxon>
        <taxon>Streptophyta</taxon>
        <taxon>Embryophyta</taxon>
        <taxon>Tracheophyta</taxon>
        <taxon>Spermatophyta</taxon>
        <taxon>Magnoliopsida</taxon>
        <taxon>eudicotyledons</taxon>
        <taxon>Gunneridae</taxon>
        <taxon>Pentapetalae</taxon>
        <taxon>rosids</taxon>
        <taxon>malvids</taxon>
        <taxon>Brassicales</taxon>
        <taxon>Brassicaceae</taxon>
        <taxon>Camelineae</taxon>
        <taxon>Arabidopsis</taxon>
    </lineage>
</organism>
<dbReference type="PANTHER" id="PTHR48007">
    <property type="entry name" value="LEUCINE-RICH REPEAT RECEPTOR-LIKE PROTEIN KINASE PXC1"/>
    <property type="match status" value="1"/>
</dbReference>
<dbReference type="InterPro" id="IPR032675">
    <property type="entry name" value="LRR_dom_sf"/>
</dbReference>
<keyword evidence="13" id="KW-0067">ATP-binding</keyword>
<keyword evidence="4" id="KW-0723">Serine/threonine-protein kinase</keyword>
<evidence type="ECO:0000256" key="2">
    <source>
        <dbReference type="ARBA" id="ARBA00009592"/>
    </source>
</evidence>
<feature type="compositionally biased region" description="Acidic residues" evidence="19">
    <location>
        <begin position="467"/>
        <end position="476"/>
    </location>
</feature>